<dbReference type="Proteomes" id="UP000253908">
    <property type="component" value="Chromosome"/>
</dbReference>
<accession>A0A345PJB1</accession>
<proteinExistence type="predicted"/>
<evidence type="ECO:0000313" key="4">
    <source>
        <dbReference type="Proteomes" id="UP000253908"/>
    </source>
</evidence>
<dbReference type="GO" id="GO:0005507">
    <property type="term" value="F:copper ion binding"/>
    <property type="evidence" value="ECO:0007669"/>
    <property type="project" value="InterPro"/>
</dbReference>
<evidence type="ECO:0000259" key="2">
    <source>
        <dbReference type="Pfam" id="PF07732"/>
    </source>
</evidence>
<keyword evidence="1" id="KW-0479">Metal-binding</keyword>
<name>A0A345PJB1_9BACI</name>
<sequence>MKRSFHIVGIPIRIVVNTFGDHNPNGMMYVLKDNEDKVRELVRKNPFTPVELVEPLVIRANQGDEVEILYENKLPFATGMHFQEADYDVLTSDGANVGFNPDTLVEKGEKILYRLKLTHEGIHYFSDLGNVSSTEEGSNTNGLLGALFVQKRGSSWTDPVTGGPIKSGMFADIHHPFLPSFREYGWFFTDEMEVDDLTGNRPLNPVTGQDAESFHGVNYRYEPEWRRKQLLDEGVVAPDADGEEVHHDSWVFGDPATPILRGYVGDPALIRLVHGGTKETHVFHYHVHQWFRDPMNTNSEIFDSQSISPQSHYNIRPLYGLGSLQGAIGDAIIHCHLYPHFGAGMWGMNRIFDTLQDGSQCYPNGVPIAALQPLPDRPAPPKPTKERPGFPNFIPGKVGCKAPRPPLGIVGGRGLTELEANAAVPNARPGAVFADPCMENAVVKEFNVSLIELPIVYNREGWHDPQARIYVLDEDLEDICSGKKEPEPLVIHAPAGTCLRINYTNRLPHVLGGDAFQLVTRTYENGLHIHFVKFDVLVNDGASVGWNYDSGVLPGETIRYEYFADVELKAWFFHDHLFPLAHQQHGVFGSGVIHPRFTRFLDSETGEEIDHGAQITAVNPIIPDYRDFALFVHDFALLFDKDGEPLNPPDFPGSQDDPGVFGVNYKNEPLQFRLGEDNDPAYSFSSFVKGDPVTPILKAYEGDSIRIRLLQGSQEESHSFNVHGLKWLTERQDLDSERENQQHIGISESFTFDTFIPRAGDYLWTFETEEDLWNGLWGLIRAFAEEVPDLIPLPDSPRPPKRTKPLPECTGFPPAKATKVLSVGPRNSKIRRYDVVAFQTAIKYNKYGDNDPFGIVFALEEDMDAILSGKKNPEPLILRGSVGETVEVKLRSLLRFDLFEFKDGIYPYPRVKEQAFYPPSLRISLHPQMLEFDVQSSAGETVGFNPDQTVGPGEEITYRWFVDGPHGVCGMWGMADIRNHRSQGAFGAFIAEPRGTEWLDPYTLKPLRTGASAILRNPILPDAREFVMLMHDGVRLRDGANQLIVDPFDGVLLGADEDNVELADTYDDGSRGFNYRTERLINRFSEHPQLSELFSSKVFGDPATPLFEAYVGDPVVIRLATPAERRRTHTFHLHGHSWKFDARDINSRVESFVGLNVIGRKANLDLIGGAGGLFNFPGDYMYRAGNIRWDIELGMWGIMRVHDAIQKHLKPLND</sequence>
<dbReference type="KEGG" id="ocn:CUC15_14645"/>
<reference evidence="4" key="1">
    <citation type="submission" date="2017-11" db="EMBL/GenBank/DDBJ databases">
        <authorList>
            <person name="Zhu W."/>
        </authorList>
    </citation>
    <scope>NUCLEOTIDE SEQUENCE [LARGE SCALE GENOMIC DNA]</scope>
    <source>
        <strain evidence="4">160</strain>
    </source>
</reference>
<protein>
    <submittedName>
        <fullName evidence="3">Copper oxidase</fullName>
    </submittedName>
</protein>
<dbReference type="RefSeq" id="WP_114917378.1">
    <property type="nucleotide sequence ID" value="NZ_CP024848.1"/>
</dbReference>
<dbReference type="EMBL" id="CP024848">
    <property type="protein sequence ID" value="AXI10091.1"/>
    <property type="molecule type" value="Genomic_DNA"/>
</dbReference>
<dbReference type="InterPro" id="IPR008972">
    <property type="entry name" value="Cupredoxin"/>
</dbReference>
<dbReference type="Pfam" id="PF07732">
    <property type="entry name" value="Cu-oxidase_3"/>
    <property type="match status" value="1"/>
</dbReference>
<dbReference type="SUPFAM" id="SSF49503">
    <property type="entry name" value="Cupredoxins"/>
    <property type="match status" value="6"/>
</dbReference>
<dbReference type="PROSITE" id="PS00080">
    <property type="entry name" value="MULTICOPPER_OXIDASE2"/>
    <property type="match status" value="1"/>
</dbReference>
<feature type="domain" description="Plastocyanin-like" evidence="2">
    <location>
        <begin position="58"/>
        <end position="152"/>
    </location>
</feature>
<evidence type="ECO:0000313" key="3">
    <source>
        <dbReference type="EMBL" id="AXI10091.1"/>
    </source>
</evidence>
<organism evidence="3 4">
    <name type="scientific">Oceanobacillus zhaokaii</name>
    <dbReference type="NCBI Taxonomy" id="2052660"/>
    <lineage>
        <taxon>Bacteria</taxon>
        <taxon>Bacillati</taxon>
        <taxon>Bacillota</taxon>
        <taxon>Bacilli</taxon>
        <taxon>Bacillales</taxon>
        <taxon>Bacillaceae</taxon>
        <taxon>Oceanobacillus</taxon>
    </lineage>
</organism>
<dbReference type="InterPro" id="IPR011707">
    <property type="entry name" value="Cu-oxidase-like_N"/>
</dbReference>
<gene>
    <name evidence="3" type="ORF">CUC15_14645</name>
</gene>
<dbReference type="InterPro" id="IPR002355">
    <property type="entry name" value="Cu_oxidase_Cu_BS"/>
</dbReference>
<dbReference type="Gene3D" id="2.60.40.420">
    <property type="entry name" value="Cupredoxins - blue copper proteins"/>
    <property type="match status" value="5"/>
</dbReference>
<dbReference type="OrthoDB" id="9757546at2"/>
<keyword evidence="4" id="KW-1185">Reference proteome</keyword>
<dbReference type="AlphaFoldDB" id="A0A345PJB1"/>
<evidence type="ECO:0000256" key="1">
    <source>
        <dbReference type="ARBA" id="ARBA00022723"/>
    </source>
</evidence>